<keyword evidence="2" id="KW-1185">Reference proteome</keyword>
<protein>
    <submittedName>
        <fullName evidence="1">Uncharacterized protein</fullName>
    </submittedName>
</protein>
<organism evidence="1 2">
    <name type="scientific">Colletotrichum navitas</name>
    <dbReference type="NCBI Taxonomy" id="681940"/>
    <lineage>
        <taxon>Eukaryota</taxon>
        <taxon>Fungi</taxon>
        <taxon>Dikarya</taxon>
        <taxon>Ascomycota</taxon>
        <taxon>Pezizomycotina</taxon>
        <taxon>Sordariomycetes</taxon>
        <taxon>Hypocreomycetidae</taxon>
        <taxon>Glomerellales</taxon>
        <taxon>Glomerellaceae</taxon>
        <taxon>Colletotrichum</taxon>
        <taxon>Colletotrichum graminicola species complex</taxon>
    </lineage>
</organism>
<reference evidence="1" key="1">
    <citation type="submission" date="2021-06" db="EMBL/GenBank/DDBJ databases">
        <title>Comparative genomics, transcriptomics and evolutionary studies reveal genomic signatures of adaptation to plant cell wall in hemibiotrophic fungi.</title>
        <authorList>
            <consortium name="DOE Joint Genome Institute"/>
            <person name="Baroncelli R."/>
            <person name="Diaz J.F."/>
            <person name="Benocci T."/>
            <person name="Peng M."/>
            <person name="Battaglia E."/>
            <person name="Haridas S."/>
            <person name="Andreopoulos W."/>
            <person name="Labutti K."/>
            <person name="Pangilinan J."/>
            <person name="Floch G.L."/>
            <person name="Makela M.R."/>
            <person name="Henrissat B."/>
            <person name="Grigoriev I.V."/>
            <person name="Crouch J.A."/>
            <person name="De Vries R.P."/>
            <person name="Sukno S.A."/>
            <person name="Thon M.R."/>
        </authorList>
    </citation>
    <scope>NUCLEOTIDE SEQUENCE</scope>
    <source>
        <strain evidence="1">CBS 125086</strain>
    </source>
</reference>
<evidence type="ECO:0000313" key="1">
    <source>
        <dbReference type="EMBL" id="KAK1579795.1"/>
    </source>
</evidence>
<dbReference type="EMBL" id="JAHLJV010000062">
    <property type="protein sequence ID" value="KAK1579795.1"/>
    <property type="molecule type" value="Genomic_DNA"/>
</dbReference>
<accession>A0AAD8PT87</accession>
<proteinExistence type="predicted"/>
<comment type="caution">
    <text evidence="1">The sequence shown here is derived from an EMBL/GenBank/DDBJ whole genome shotgun (WGS) entry which is preliminary data.</text>
</comment>
<dbReference type="AlphaFoldDB" id="A0AAD8PT87"/>
<dbReference type="GeneID" id="85436766"/>
<evidence type="ECO:0000313" key="2">
    <source>
        <dbReference type="Proteomes" id="UP001230504"/>
    </source>
</evidence>
<dbReference type="Proteomes" id="UP001230504">
    <property type="component" value="Unassembled WGS sequence"/>
</dbReference>
<name>A0AAD8PT87_9PEZI</name>
<sequence length="154" mass="17768">MEVSWPPIPPAHRHCPSQSLRDVHHTWWYEIPRTKTGGCVSGNGIKRVFGRVGGRSQGRWHRCRLHCHVASLHAVFPFESKNYLTLGRSTREKALVSGSLFHSHVPKHPAQPSAVASRFQIRRLETERKRAPHCIKALDHRRLKLPKDERPMWA</sequence>
<gene>
    <name evidence="1" type="ORF">LY79DRAFT_335474</name>
</gene>
<dbReference type="RefSeq" id="XP_060410898.1">
    <property type="nucleotide sequence ID" value="XM_060552526.1"/>
</dbReference>